<protein>
    <submittedName>
        <fullName evidence="1">Uncharacterized protein</fullName>
    </submittedName>
</protein>
<name>A0AAE1XWZ3_9LAMI</name>
<gene>
    <name evidence="1" type="ORF">Salat_2377700</name>
</gene>
<keyword evidence="2" id="KW-1185">Reference proteome</keyword>
<reference evidence="1" key="1">
    <citation type="submission" date="2020-06" db="EMBL/GenBank/DDBJ databases">
        <authorList>
            <person name="Li T."/>
            <person name="Hu X."/>
            <person name="Zhang T."/>
            <person name="Song X."/>
            <person name="Zhang H."/>
            <person name="Dai N."/>
            <person name="Sheng W."/>
            <person name="Hou X."/>
            <person name="Wei L."/>
        </authorList>
    </citation>
    <scope>NUCLEOTIDE SEQUENCE</scope>
    <source>
        <strain evidence="1">3651</strain>
        <tissue evidence="1">Leaf</tissue>
    </source>
</reference>
<dbReference type="Proteomes" id="UP001293254">
    <property type="component" value="Unassembled WGS sequence"/>
</dbReference>
<organism evidence="1 2">
    <name type="scientific">Sesamum alatum</name>
    <dbReference type="NCBI Taxonomy" id="300844"/>
    <lineage>
        <taxon>Eukaryota</taxon>
        <taxon>Viridiplantae</taxon>
        <taxon>Streptophyta</taxon>
        <taxon>Embryophyta</taxon>
        <taxon>Tracheophyta</taxon>
        <taxon>Spermatophyta</taxon>
        <taxon>Magnoliopsida</taxon>
        <taxon>eudicotyledons</taxon>
        <taxon>Gunneridae</taxon>
        <taxon>Pentapetalae</taxon>
        <taxon>asterids</taxon>
        <taxon>lamiids</taxon>
        <taxon>Lamiales</taxon>
        <taxon>Pedaliaceae</taxon>
        <taxon>Sesamum</taxon>
    </lineage>
</organism>
<proteinExistence type="predicted"/>
<dbReference type="AlphaFoldDB" id="A0AAE1XWZ3"/>
<sequence length="121" mass="13166">MPYMVSGCIRWGRCGDWEWIQFVPHMSGILPASNRFGQCTKGSRVFGDFRFRGVCVLSASTVVARASPPSVAVVAQLGCQGKLCGDNGRDRGVQLRELIDETSEDIGSISPGPVRTNYLLD</sequence>
<evidence type="ECO:0000313" key="2">
    <source>
        <dbReference type="Proteomes" id="UP001293254"/>
    </source>
</evidence>
<dbReference type="EMBL" id="JACGWO010000009">
    <property type="protein sequence ID" value="KAK4419648.1"/>
    <property type="molecule type" value="Genomic_DNA"/>
</dbReference>
<reference evidence="1" key="2">
    <citation type="journal article" date="2024" name="Plant">
        <title>Genomic evolution and insights into agronomic trait innovations of Sesamum species.</title>
        <authorList>
            <person name="Miao H."/>
            <person name="Wang L."/>
            <person name="Qu L."/>
            <person name="Liu H."/>
            <person name="Sun Y."/>
            <person name="Le M."/>
            <person name="Wang Q."/>
            <person name="Wei S."/>
            <person name="Zheng Y."/>
            <person name="Lin W."/>
            <person name="Duan Y."/>
            <person name="Cao H."/>
            <person name="Xiong S."/>
            <person name="Wang X."/>
            <person name="Wei L."/>
            <person name="Li C."/>
            <person name="Ma Q."/>
            <person name="Ju M."/>
            <person name="Zhao R."/>
            <person name="Li G."/>
            <person name="Mu C."/>
            <person name="Tian Q."/>
            <person name="Mei H."/>
            <person name="Zhang T."/>
            <person name="Gao T."/>
            <person name="Zhang H."/>
        </authorList>
    </citation>
    <scope>NUCLEOTIDE SEQUENCE</scope>
    <source>
        <strain evidence="1">3651</strain>
    </source>
</reference>
<accession>A0AAE1XWZ3</accession>
<comment type="caution">
    <text evidence="1">The sequence shown here is derived from an EMBL/GenBank/DDBJ whole genome shotgun (WGS) entry which is preliminary data.</text>
</comment>
<evidence type="ECO:0000313" key="1">
    <source>
        <dbReference type="EMBL" id="KAK4419648.1"/>
    </source>
</evidence>